<dbReference type="InterPro" id="IPR044560">
    <property type="entry name" value="MOase"/>
</dbReference>
<evidence type="ECO:0000256" key="3">
    <source>
        <dbReference type="ARBA" id="ARBA00024018"/>
    </source>
</evidence>
<dbReference type="Proteomes" id="UP001314263">
    <property type="component" value="Unassembled WGS sequence"/>
</dbReference>
<dbReference type="PRINTS" id="PR00420">
    <property type="entry name" value="RNGMNOXGNASE"/>
</dbReference>
<reference evidence="5 6" key="1">
    <citation type="submission" date="2023-10" db="EMBL/GenBank/DDBJ databases">
        <authorList>
            <person name="Maclean D."/>
            <person name="Macfadyen A."/>
        </authorList>
    </citation>
    <scope>NUCLEOTIDE SEQUENCE [LARGE SCALE GENOMIC DNA]</scope>
</reference>
<dbReference type="AlphaFoldDB" id="A0AAV1IFU2"/>
<dbReference type="GO" id="GO:0004497">
    <property type="term" value="F:monooxygenase activity"/>
    <property type="evidence" value="ECO:0007669"/>
    <property type="project" value="UniProtKB-KW"/>
</dbReference>
<proteinExistence type="inferred from homology"/>
<sequence>MPQAASGFPIREVVIVGGGYGALAAALALHKVGIPTLVLERAPTTRQEGFAWVALNNAWRAFEALGVADDIRKDHMPQTRINYADSHQVVYRSLDVQTVGPRKGLQRNEIRVIRRLAAPTAMADLLPEGTVHYGCKVVDVTTTPSGAEVELDGGQKLQAKLVIAGDGVHSRSAAKYHKATLRKAPVGSWRSLVELDCEQQGKPESTFYSGPNIRAGTFPCAFDATRKKMLWFFFVATVMSDQEMAGYDSHEKHVKGIRKHTRGWEAPHLEKCVSAAVPGGIQLSRIYERPVKAGEPWFEGCLTGVGDCAHATRPDLMQGGAMAVEDGVELGVFFREAMEEAGKPFGELTPAQIAAVLRKYETARSHRVAQIIAASTKTGNMFRRAGFLPRWLMRLVLAWLYQPFAFLDHTLWAPHGQLCPPLIGKHKDLASA</sequence>
<gene>
    <name evidence="5" type="ORF">CVIRNUC_008892</name>
</gene>
<evidence type="ECO:0000259" key="4">
    <source>
        <dbReference type="Pfam" id="PF01494"/>
    </source>
</evidence>
<dbReference type="PANTHER" id="PTHR45934:SF9">
    <property type="entry name" value="FAD_NAD(P)-BINDING OXIDOREDUCTASE FAMILY PROTEIN"/>
    <property type="match status" value="1"/>
</dbReference>
<keyword evidence="2" id="KW-0503">Monooxygenase</keyword>
<dbReference type="GO" id="GO:0071949">
    <property type="term" value="F:FAD binding"/>
    <property type="evidence" value="ECO:0007669"/>
    <property type="project" value="InterPro"/>
</dbReference>
<dbReference type="Gene3D" id="3.50.50.60">
    <property type="entry name" value="FAD/NAD(P)-binding domain"/>
    <property type="match status" value="1"/>
</dbReference>
<comment type="similarity">
    <text evidence="3">Belongs to the 3-hydroxybenzoate 6-hydroxylase family.</text>
</comment>
<accession>A0AAV1IFU2</accession>
<comment type="caution">
    <text evidence="5">The sequence shown here is derived from an EMBL/GenBank/DDBJ whole genome shotgun (WGS) entry which is preliminary data.</text>
</comment>
<evidence type="ECO:0000256" key="2">
    <source>
        <dbReference type="ARBA" id="ARBA00023033"/>
    </source>
</evidence>
<dbReference type="Pfam" id="PF01494">
    <property type="entry name" value="FAD_binding_3"/>
    <property type="match status" value="1"/>
</dbReference>
<dbReference type="PANTHER" id="PTHR45934">
    <property type="entry name" value="FAD/NAD(P)-BINDING OXIDOREDUCTASE FAMILY PROTEIN"/>
    <property type="match status" value="1"/>
</dbReference>
<evidence type="ECO:0000313" key="6">
    <source>
        <dbReference type="Proteomes" id="UP001314263"/>
    </source>
</evidence>
<dbReference type="InterPro" id="IPR002938">
    <property type="entry name" value="FAD-bd"/>
</dbReference>
<evidence type="ECO:0000313" key="5">
    <source>
        <dbReference type="EMBL" id="CAK0785681.1"/>
    </source>
</evidence>
<name>A0AAV1IFU2_9CHLO</name>
<keyword evidence="6" id="KW-1185">Reference proteome</keyword>
<dbReference type="SUPFAM" id="SSF51905">
    <property type="entry name" value="FAD/NAD(P)-binding domain"/>
    <property type="match status" value="1"/>
</dbReference>
<dbReference type="EMBL" id="CAUYUE010000013">
    <property type="protein sequence ID" value="CAK0785681.1"/>
    <property type="molecule type" value="Genomic_DNA"/>
</dbReference>
<protein>
    <recommendedName>
        <fullName evidence="4">FAD-binding domain-containing protein</fullName>
    </recommendedName>
</protein>
<dbReference type="InterPro" id="IPR036188">
    <property type="entry name" value="FAD/NAD-bd_sf"/>
</dbReference>
<evidence type="ECO:0000256" key="1">
    <source>
        <dbReference type="ARBA" id="ARBA00023002"/>
    </source>
</evidence>
<feature type="domain" description="FAD-binding" evidence="4">
    <location>
        <begin position="12"/>
        <end position="343"/>
    </location>
</feature>
<keyword evidence="1" id="KW-0560">Oxidoreductase</keyword>
<organism evidence="5 6">
    <name type="scientific">Coccomyxa viridis</name>
    <dbReference type="NCBI Taxonomy" id="1274662"/>
    <lineage>
        <taxon>Eukaryota</taxon>
        <taxon>Viridiplantae</taxon>
        <taxon>Chlorophyta</taxon>
        <taxon>core chlorophytes</taxon>
        <taxon>Trebouxiophyceae</taxon>
        <taxon>Trebouxiophyceae incertae sedis</taxon>
        <taxon>Coccomyxaceae</taxon>
        <taxon>Coccomyxa</taxon>
    </lineage>
</organism>